<dbReference type="SMART" id="SM00287">
    <property type="entry name" value="SH3b"/>
    <property type="match status" value="1"/>
</dbReference>
<dbReference type="PANTHER" id="PTHR34408">
    <property type="entry name" value="FAMILY PROTEIN, PUTATIVE-RELATED"/>
    <property type="match status" value="1"/>
</dbReference>
<comment type="caution">
    <text evidence="3">The sequence shown here is derived from an EMBL/GenBank/DDBJ whole genome shotgun (WGS) entry which is preliminary data.</text>
</comment>
<organism evidence="3 4">
    <name type="scientific">Cecembia calidifontis</name>
    <dbReference type="NCBI Taxonomy" id="1187080"/>
    <lineage>
        <taxon>Bacteria</taxon>
        <taxon>Pseudomonadati</taxon>
        <taxon>Bacteroidota</taxon>
        <taxon>Cytophagia</taxon>
        <taxon>Cytophagales</taxon>
        <taxon>Cyclobacteriaceae</taxon>
        <taxon>Cecembia</taxon>
    </lineage>
</organism>
<feature type="compositionally biased region" description="Low complexity" evidence="1">
    <location>
        <begin position="112"/>
        <end position="128"/>
    </location>
</feature>
<proteinExistence type="predicted"/>
<evidence type="ECO:0000256" key="1">
    <source>
        <dbReference type="SAM" id="MobiDB-lite"/>
    </source>
</evidence>
<evidence type="ECO:0000313" key="4">
    <source>
        <dbReference type="Proteomes" id="UP000292209"/>
    </source>
</evidence>
<sequence>MVDLIIFFFKKSVFTSIKSFIWGKLFLLSFIVCFFFVSVSMAQSMYVSSTVGANLRNGPGTEHSVVSTVGYNEQVRVVSNEGSWKRVEYRGKTGYISSSLLSENQGRTSQNNSSNYGRGSTSSRTSGSSKGGVAGASGYTTAIGLRGGFTSGVSLKHFTSSRGALELVVGSRWHGVSLSGMYQMHQSGALGVPELSWVYGLGAKGRSLR</sequence>
<feature type="compositionally biased region" description="Polar residues" evidence="1">
    <location>
        <begin position="102"/>
        <end position="111"/>
    </location>
</feature>
<dbReference type="Gene3D" id="2.30.30.40">
    <property type="entry name" value="SH3 Domains"/>
    <property type="match status" value="1"/>
</dbReference>
<gene>
    <name evidence="3" type="ORF">BC751_3541</name>
</gene>
<name>A0A4Q7PC47_9BACT</name>
<dbReference type="Pfam" id="PF08239">
    <property type="entry name" value="SH3_3"/>
    <property type="match status" value="1"/>
</dbReference>
<dbReference type="InterPro" id="IPR003646">
    <property type="entry name" value="SH3-like_bac-type"/>
</dbReference>
<dbReference type="Proteomes" id="UP000292209">
    <property type="component" value="Unassembled WGS sequence"/>
</dbReference>
<dbReference type="EMBL" id="SGXG01000001">
    <property type="protein sequence ID" value="RZS97913.1"/>
    <property type="molecule type" value="Genomic_DNA"/>
</dbReference>
<dbReference type="AlphaFoldDB" id="A0A4Q7PC47"/>
<dbReference type="PANTHER" id="PTHR34408:SF2">
    <property type="entry name" value="CELL WALL-BINDING PROTEIN YWSB"/>
    <property type="match status" value="1"/>
</dbReference>
<evidence type="ECO:0000313" key="3">
    <source>
        <dbReference type="EMBL" id="RZS97913.1"/>
    </source>
</evidence>
<dbReference type="InterPro" id="IPR052354">
    <property type="entry name" value="Cell_Wall_Dynamics_Protein"/>
</dbReference>
<evidence type="ECO:0000259" key="2">
    <source>
        <dbReference type="PROSITE" id="PS51781"/>
    </source>
</evidence>
<reference evidence="3 4" key="1">
    <citation type="submission" date="2019-02" db="EMBL/GenBank/DDBJ databases">
        <title>Genomic Encyclopedia of Archaeal and Bacterial Type Strains, Phase II (KMG-II): from individual species to whole genera.</title>
        <authorList>
            <person name="Goeker M."/>
        </authorList>
    </citation>
    <scope>NUCLEOTIDE SEQUENCE [LARGE SCALE GENOMIC DNA]</scope>
    <source>
        <strain evidence="3 4">DSM 21411</strain>
    </source>
</reference>
<feature type="domain" description="SH3b" evidence="2">
    <location>
        <begin position="42"/>
        <end position="105"/>
    </location>
</feature>
<feature type="region of interest" description="Disordered" evidence="1">
    <location>
        <begin position="102"/>
        <end position="132"/>
    </location>
</feature>
<accession>A0A4Q7PC47</accession>
<protein>
    <submittedName>
        <fullName evidence="3">SH3 domain-containing protein</fullName>
    </submittedName>
</protein>
<dbReference type="PROSITE" id="PS51781">
    <property type="entry name" value="SH3B"/>
    <property type="match status" value="1"/>
</dbReference>
<keyword evidence="4" id="KW-1185">Reference proteome</keyword>